<reference evidence="1 2" key="3">
    <citation type="journal article" date="2022" name="Microbiol. Spectr.">
        <title>Folding features and dynamics of 3D genome architecture in plant fungal pathogens.</title>
        <authorList>
            <person name="Xia C."/>
        </authorList>
    </citation>
    <scope>NUCLEOTIDE SEQUENCE [LARGE SCALE GENOMIC DNA]</scope>
    <source>
        <strain evidence="1 2">93-210</strain>
    </source>
</reference>
<reference evidence="2" key="2">
    <citation type="journal article" date="2018" name="Mol. Plant Microbe Interact.">
        <title>Genome sequence resources for the wheat stripe rust pathogen (Puccinia striiformis f. sp. tritici) and the barley stripe rust pathogen (Puccinia striiformis f. sp. hordei).</title>
        <authorList>
            <person name="Xia C."/>
            <person name="Wang M."/>
            <person name="Yin C."/>
            <person name="Cornejo O.E."/>
            <person name="Hulbert S.H."/>
            <person name="Chen X."/>
        </authorList>
    </citation>
    <scope>NUCLEOTIDE SEQUENCE [LARGE SCALE GENOMIC DNA]</scope>
    <source>
        <strain evidence="2">93-210</strain>
    </source>
</reference>
<gene>
    <name evidence="1" type="ORF">MJO28_009827</name>
</gene>
<evidence type="ECO:0000313" key="2">
    <source>
        <dbReference type="Proteomes" id="UP001060170"/>
    </source>
</evidence>
<sequence length="786" mass="88057">MRDIWDGSVWNTLKVPSTDSEPYTSTSGNLVFSLYVDWFNPHGNKIGGKCLEAGAITLVCLNLPPAKRYHEENVFLFGITPGQPPADHIYNVLQPLVDKFLTFSNGVHFEQTTRFPTGRTIRAIMLPLIADLPALQKVAGFASHSATLFCSFCKLPRSKINIVDPQQFTPRKHEDHIEWARKWLDSPDHTRKTAIVKEHGVRYSPLNELPYWKPLEHSSIDVMHALLLGVMKDHSLSYLGLAATGKKLEADLKKLAKKQPSRPGTVFEMLLERRTASKKRPAEEDKHPAKRRLTTQNLEALAATTQLVQNPADRRLTNSSRESQGSLSTVHQYGLRARLGHHKPSESIQGTANPRKPDSQASKQSHGESMASNAETHDKEDSVPDRQLDDHMPCLLPDELLCVRRAIEQICLPSWVDRLPLELGAASAGSLKAAEWGILYAVFYPLVLLPLWNLCDANEDHKILSENLVKLVHIVHMLSHRTITSDNVSSIREGIAQYRKHTLANWPNVNSKPNIHILQHFPEVIERFGPPASFAAWAQERLNGLLGKAKTNNHPGTLSKTLFRRWIQRATLKRLSGLRTGNLEEGPESTKNQVSQIPIQAEIYNNWLDHLNTSPPDTSTKWVCEVQRGDATNSKVLHPMAALQPSFRDAQKKNYTVEKEHAGNSYIHFTLEGSDSFGSIQTLFSTDQIPNTTFAQVALFVDVEQKGPRIDPYHKVSSLHYQLLARPKIPKTVVICIKDIIGHVAVLSNVSGVFGIDTETISVAIVHHLVSLPPDYIPSDQRHQVD</sequence>
<accession>A0ACC0EBG5</accession>
<dbReference type="Proteomes" id="UP001060170">
    <property type="component" value="Chromosome 9"/>
</dbReference>
<proteinExistence type="predicted"/>
<protein>
    <submittedName>
        <fullName evidence="1">Uncharacterized protein</fullName>
    </submittedName>
</protein>
<keyword evidence="2" id="KW-1185">Reference proteome</keyword>
<name>A0ACC0EBG5_9BASI</name>
<reference evidence="2" key="1">
    <citation type="journal article" date="2018" name="BMC Genomics">
        <title>Genomic insights into host adaptation between the wheat stripe rust pathogen (Puccinia striiformis f. sp. tritici) and the barley stripe rust pathogen (Puccinia striiformis f. sp. hordei).</title>
        <authorList>
            <person name="Xia C."/>
            <person name="Wang M."/>
            <person name="Yin C."/>
            <person name="Cornejo O.E."/>
            <person name="Hulbert S.H."/>
            <person name="Chen X."/>
        </authorList>
    </citation>
    <scope>NUCLEOTIDE SEQUENCE [LARGE SCALE GENOMIC DNA]</scope>
    <source>
        <strain evidence="2">93-210</strain>
    </source>
</reference>
<dbReference type="EMBL" id="CM045873">
    <property type="protein sequence ID" value="KAI7947919.1"/>
    <property type="molecule type" value="Genomic_DNA"/>
</dbReference>
<organism evidence="1 2">
    <name type="scientific">Puccinia striiformis f. sp. tritici</name>
    <dbReference type="NCBI Taxonomy" id="168172"/>
    <lineage>
        <taxon>Eukaryota</taxon>
        <taxon>Fungi</taxon>
        <taxon>Dikarya</taxon>
        <taxon>Basidiomycota</taxon>
        <taxon>Pucciniomycotina</taxon>
        <taxon>Pucciniomycetes</taxon>
        <taxon>Pucciniales</taxon>
        <taxon>Pucciniaceae</taxon>
        <taxon>Puccinia</taxon>
    </lineage>
</organism>
<evidence type="ECO:0000313" key="1">
    <source>
        <dbReference type="EMBL" id="KAI7947919.1"/>
    </source>
</evidence>
<comment type="caution">
    <text evidence="1">The sequence shown here is derived from an EMBL/GenBank/DDBJ whole genome shotgun (WGS) entry which is preliminary data.</text>
</comment>